<evidence type="ECO:0000313" key="3">
    <source>
        <dbReference type="Proteomes" id="UP000602395"/>
    </source>
</evidence>
<evidence type="ECO:0000313" key="2">
    <source>
        <dbReference type="EMBL" id="MBD1322367.1"/>
    </source>
</evidence>
<reference evidence="2 3" key="1">
    <citation type="submission" date="2020-09" db="EMBL/GenBank/DDBJ databases">
        <title>Novel species in genus Gordonia.</title>
        <authorList>
            <person name="Zhang G."/>
        </authorList>
    </citation>
    <scope>NUCLEOTIDE SEQUENCE [LARGE SCALE GENOMIC DNA]</scope>
    <source>
        <strain evidence="2 3">ON-33</strain>
    </source>
</reference>
<feature type="transmembrane region" description="Helical" evidence="1">
    <location>
        <begin position="20"/>
        <end position="41"/>
    </location>
</feature>
<keyword evidence="1" id="KW-0472">Membrane</keyword>
<name>A0ABR7WKE5_9ACTN</name>
<dbReference type="InterPro" id="IPR049790">
    <property type="entry name" value="Rv3655c/TadE"/>
</dbReference>
<dbReference type="Proteomes" id="UP000602395">
    <property type="component" value="Unassembled WGS sequence"/>
</dbReference>
<evidence type="ECO:0000256" key="1">
    <source>
        <dbReference type="SAM" id="Phobius"/>
    </source>
</evidence>
<dbReference type="RefSeq" id="WP_190268709.1">
    <property type="nucleotide sequence ID" value="NZ_BAABAD010000005.1"/>
</dbReference>
<dbReference type="NCBIfam" id="NF041390">
    <property type="entry name" value="TadE_Rv3655c"/>
    <property type="match status" value="1"/>
</dbReference>
<dbReference type="EMBL" id="JACWMS010000006">
    <property type="protein sequence ID" value="MBD1322367.1"/>
    <property type="molecule type" value="Genomic_DNA"/>
</dbReference>
<sequence length="123" mass="12595">MTLRQVWRDERGMVTVEGAYAIAAIVATVVLGITAVVGATVQIRCTDAAREAARLAAAGDAAAQEVAAGVVGRSAQITITGTDSRVEVVVRSSIPLLPMVTVSARAVAAKEPDDDAPVQASRP</sequence>
<proteinExistence type="predicted"/>
<accession>A0ABR7WKE5</accession>
<organism evidence="2 3">
    <name type="scientific">Gordonia hankookensis</name>
    <dbReference type="NCBI Taxonomy" id="589403"/>
    <lineage>
        <taxon>Bacteria</taxon>
        <taxon>Bacillati</taxon>
        <taxon>Actinomycetota</taxon>
        <taxon>Actinomycetes</taxon>
        <taxon>Mycobacteriales</taxon>
        <taxon>Gordoniaceae</taxon>
        <taxon>Gordonia</taxon>
    </lineage>
</organism>
<gene>
    <name evidence="2" type="ORF">IDF66_22540</name>
</gene>
<keyword evidence="1" id="KW-1133">Transmembrane helix</keyword>
<protein>
    <submittedName>
        <fullName evidence="2">Pilus assembly protein TadE</fullName>
    </submittedName>
</protein>
<comment type="caution">
    <text evidence="2">The sequence shown here is derived from an EMBL/GenBank/DDBJ whole genome shotgun (WGS) entry which is preliminary data.</text>
</comment>
<keyword evidence="3" id="KW-1185">Reference proteome</keyword>
<keyword evidence="1" id="KW-0812">Transmembrane</keyword>